<protein>
    <submittedName>
        <fullName evidence="1">Uncharacterized protein</fullName>
    </submittedName>
</protein>
<organism evidence="1 2">
    <name type="scientific">Butyrivibrio hungatei</name>
    <dbReference type="NCBI Taxonomy" id="185008"/>
    <lineage>
        <taxon>Bacteria</taxon>
        <taxon>Bacillati</taxon>
        <taxon>Bacillota</taxon>
        <taxon>Clostridia</taxon>
        <taxon>Lachnospirales</taxon>
        <taxon>Lachnospiraceae</taxon>
        <taxon>Butyrivibrio</taxon>
    </lineage>
</organism>
<dbReference type="EMBL" id="FMUR01000008">
    <property type="protein sequence ID" value="SCY13026.1"/>
    <property type="molecule type" value="Genomic_DNA"/>
</dbReference>
<proteinExistence type="predicted"/>
<sequence length="235" mass="26777">MSNKENYKKAFSVLKSSSDFTLEENRMEKMKREKINKNLLAAAAVLFVVVAGSGTAYAANLGGIRESVKLWVRGNKIDVSYEFNEGEGTYLKTYVDENGEEVQEDASMWHGDNSPVTMEELIEEEHDRVVVEKTDDGKCILYFQNKVIDITDKFTDGKCFIHVVGEEGEKYIEVKLDENGEIDAYTDGPKPFVDYVDKKGAHHYEHVELDENGNLSESTKEAYKRCFHKFIEAEE</sequence>
<dbReference type="RefSeq" id="WP_074462129.1">
    <property type="nucleotide sequence ID" value="NZ_FMUR01000008.1"/>
</dbReference>
<evidence type="ECO:0000313" key="1">
    <source>
        <dbReference type="EMBL" id="SCY13026.1"/>
    </source>
</evidence>
<dbReference type="Proteomes" id="UP000183047">
    <property type="component" value="Unassembled WGS sequence"/>
</dbReference>
<dbReference type="AlphaFoldDB" id="A0A1G5DEF2"/>
<evidence type="ECO:0000313" key="2">
    <source>
        <dbReference type="Proteomes" id="UP000183047"/>
    </source>
</evidence>
<keyword evidence="2" id="KW-1185">Reference proteome</keyword>
<gene>
    <name evidence="1" type="ORF">SAMN02910451_01483</name>
</gene>
<reference evidence="2" key="1">
    <citation type="submission" date="2016-10" db="EMBL/GenBank/DDBJ databases">
        <authorList>
            <person name="Varghese N."/>
            <person name="Submissions S."/>
        </authorList>
    </citation>
    <scope>NUCLEOTIDE SEQUENCE [LARGE SCALE GENOMIC DNA]</scope>
    <source>
        <strain evidence="2">XBD2006</strain>
    </source>
</reference>
<dbReference type="OrthoDB" id="2051225at2"/>
<accession>A0A1G5DEF2</accession>
<name>A0A1G5DEF2_9FIRM</name>